<dbReference type="GO" id="GO:0016020">
    <property type="term" value="C:membrane"/>
    <property type="evidence" value="ECO:0007669"/>
    <property type="project" value="UniProtKB-SubCell"/>
</dbReference>
<dbReference type="EMBL" id="SPUM01000072">
    <property type="protein sequence ID" value="TFW31962.1"/>
    <property type="molecule type" value="Genomic_DNA"/>
</dbReference>
<dbReference type="RefSeq" id="WP_135189916.1">
    <property type="nucleotide sequence ID" value="NZ_SPUM01000072.1"/>
</dbReference>
<dbReference type="OrthoDB" id="9799367at2"/>
<proteinExistence type="predicted"/>
<evidence type="ECO:0000256" key="2">
    <source>
        <dbReference type="ARBA" id="ARBA00023136"/>
    </source>
</evidence>
<dbReference type="AlphaFoldDB" id="A0A4Y9SYN9"/>
<protein>
    <submittedName>
        <fullName evidence="5">Serine hydrolase</fullName>
    </submittedName>
</protein>
<dbReference type="InterPro" id="IPR023650">
    <property type="entry name" value="Beta-lactam_class-A_AS"/>
</dbReference>
<dbReference type="InterPro" id="IPR050491">
    <property type="entry name" value="AmpC-like"/>
</dbReference>
<comment type="subcellular location">
    <subcellularLocation>
        <location evidence="1">Membrane</location>
    </subcellularLocation>
</comment>
<organism evidence="5 6">
    <name type="scientific">Massilia horti</name>
    <dbReference type="NCBI Taxonomy" id="2562153"/>
    <lineage>
        <taxon>Bacteria</taxon>
        <taxon>Pseudomonadati</taxon>
        <taxon>Pseudomonadota</taxon>
        <taxon>Betaproteobacteria</taxon>
        <taxon>Burkholderiales</taxon>
        <taxon>Oxalobacteraceae</taxon>
        <taxon>Telluria group</taxon>
        <taxon>Massilia</taxon>
    </lineage>
</organism>
<keyword evidence="5" id="KW-0378">Hydrolase</keyword>
<feature type="chain" id="PRO_5021348644" evidence="3">
    <location>
        <begin position="25"/>
        <end position="452"/>
    </location>
</feature>
<evidence type="ECO:0000313" key="6">
    <source>
        <dbReference type="Proteomes" id="UP000297258"/>
    </source>
</evidence>
<dbReference type="GO" id="GO:0016787">
    <property type="term" value="F:hydrolase activity"/>
    <property type="evidence" value="ECO:0007669"/>
    <property type="project" value="UniProtKB-KW"/>
</dbReference>
<evidence type="ECO:0000259" key="4">
    <source>
        <dbReference type="Pfam" id="PF00144"/>
    </source>
</evidence>
<dbReference type="PANTHER" id="PTHR46825">
    <property type="entry name" value="D-ALANYL-D-ALANINE-CARBOXYPEPTIDASE/ENDOPEPTIDASE AMPH"/>
    <property type="match status" value="1"/>
</dbReference>
<sequence length="452" mass="49958">MRLKALVCASVFVMLVCDTSASYAQDSTRLDQIVQSYVDDNNFTGAVLVARDNKVLLNKGYGEANREWAIPNGPDTKFRIASVSKQFTAAAILVLAERGKLNVDDKVSSYIPDAPASWKDITIFHLLTNTSGIPDFTGFPNFSAIQATPTTAAKTIASFRDKPLEFTPGERFKYSSSGYVLLGYLIEKISNQSYEQFLQDAIFTPLGMKNSGYDRNATVMAHRASGYTMTKAGVENSQYTDMSLPYAAGALYSTTQDLLRWQRALYGGKFLSPQSLKRMTTAYKDDYAFGLDVISSAGVQEISHDGHIQGFRSFIGHYPASNVDVIILGNLDGRANTPLMQHKLAKVAAGGTVVLHSERKEIPVAVSTLKKYEGTYRLMGEKYTLEVRGDKLWAGGNGKWRWQQLKAESDSVFFYEHLKDVSVEVIRDNSGNATSIVMHNLGKSYPAPQWVD</sequence>
<evidence type="ECO:0000313" key="5">
    <source>
        <dbReference type="EMBL" id="TFW31962.1"/>
    </source>
</evidence>
<dbReference type="SUPFAM" id="SSF56601">
    <property type="entry name" value="beta-lactamase/transpeptidase-like"/>
    <property type="match status" value="1"/>
</dbReference>
<reference evidence="5 6" key="1">
    <citation type="submission" date="2019-03" db="EMBL/GenBank/DDBJ databases">
        <title>Draft genome of Massilia hortus sp. nov., a novel bacterial species of the Oxalobacteraceae family.</title>
        <authorList>
            <person name="Peta V."/>
            <person name="Raths R."/>
            <person name="Bucking H."/>
        </authorList>
    </citation>
    <scope>NUCLEOTIDE SEQUENCE [LARGE SCALE GENOMIC DNA]</scope>
    <source>
        <strain evidence="5 6">ONC3</strain>
    </source>
</reference>
<dbReference type="Gene3D" id="3.40.710.10">
    <property type="entry name" value="DD-peptidase/beta-lactamase superfamily"/>
    <property type="match status" value="1"/>
</dbReference>
<gene>
    <name evidence="5" type="ORF">E4O92_11535</name>
</gene>
<name>A0A4Y9SYN9_9BURK</name>
<feature type="domain" description="Beta-lactamase-related" evidence="4">
    <location>
        <begin position="30"/>
        <end position="335"/>
    </location>
</feature>
<comment type="caution">
    <text evidence="5">The sequence shown here is derived from an EMBL/GenBank/DDBJ whole genome shotgun (WGS) entry which is preliminary data.</text>
</comment>
<accession>A0A4Y9SYN9</accession>
<evidence type="ECO:0000256" key="3">
    <source>
        <dbReference type="SAM" id="SignalP"/>
    </source>
</evidence>
<evidence type="ECO:0000256" key="1">
    <source>
        <dbReference type="ARBA" id="ARBA00004370"/>
    </source>
</evidence>
<dbReference type="InterPro" id="IPR001466">
    <property type="entry name" value="Beta-lactam-related"/>
</dbReference>
<dbReference type="PANTHER" id="PTHR46825:SF11">
    <property type="entry name" value="PENICILLIN-BINDING PROTEIN 4"/>
    <property type="match status" value="1"/>
</dbReference>
<dbReference type="InterPro" id="IPR012338">
    <property type="entry name" value="Beta-lactam/transpept-like"/>
</dbReference>
<keyword evidence="2" id="KW-0472">Membrane</keyword>
<feature type="signal peptide" evidence="3">
    <location>
        <begin position="1"/>
        <end position="24"/>
    </location>
</feature>
<dbReference type="Pfam" id="PF00144">
    <property type="entry name" value="Beta-lactamase"/>
    <property type="match status" value="1"/>
</dbReference>
<keyword evidence="6" id="KW-1185">Reference proteome</keyword>
<dbReference type="PROSITE" id="PS00146">
    <property type="entry name" value="BETA_LACTAMASE_A"/>
    <property type="match status" value="1"/>
</dbReference>
<keyword evidence="3" id="KW-0732">Signal</keyword>
<dbReference type="Proteomes" id="UP000297258">
    <property type="component" value="Unassembled WGS sequence"/>
</dbReference>